<dbReference type="PANTHER" id="PTHR11690">
    <property type="entry name" value="AMILORIDE-SENSITIVE SODIUM CHANNEL-RELATED"/>
    <property type="match status" value="1"/>
</dbReference>
<dbReference type="Gene3D" id="1.10.287.770">
    <property type="entry name" value="YojJ-like"/>
    <property type="match status" value="1"/>
</dbReference>
<evidence type="ECO:0000256" key="13">
    <source>
        <dbReference type="SAM" id="Phobius"/>
    </source>
</evidence>
<keyword evidence="3 12" id="KW-0813">Transport</keyword>
<evidence type="ECO:0000313" key="14">
    <source>
        <dbReference type="EMBL" id="BES90502.1"/>
    </source>
</evidence>
<gene>
    <name evidence="14" type="ORF">NTJ_03312</name>
</gene>
<reference evidence="14 15" key="1">
    <citation type="submission" date="2023-09" db="EMBL/GenBank/DDBJ databases">
        <title>Nesidiocoris tenuis whole genome shotgun sequence.</title>
        <authorList>
            <person name="Shibata T."/>
            <person name="Shimoda M."/>
            <person name="Kobayashi T."/>
            <person name="Uehara T."/>
        </authorList>
    </citation>
    <scope>NUCLEOTIDE SEQUENCE [LARGE SCALE GENOMIC DNA]</scope>
    <source>
        <strain evidence="14 15">Japan</strain>
    </source>
</reference>
<evidence type="ECO:0000256" key="1">
    <source>
        <dbReference type="ARBA" id="ARBA00004141"/>
    </source>
</evidence>
<evidence type="ECO:0000256" key="11">
    <source>
        <dbReference type="ARBA" id="ARBA00023303"/>
    </source>
</evidence>
<proteinExistence type="inferred from homology"/>
<keyword evidence="5 12" id="KW-0812">Transmembrane</keyword>
<evidence type="ECO:0000256" key="2">
    <source>
        <dbReference type="ARBA" id="ARBA00007193"/>
    </source>
</evidence>
<evidence type="ECO:0000256" key="6">
    <source>
        <dbReference type="ARBA" id="ARBA00022989"/>
    </source>
</evidence>
<dbReference type="Pfam" id="PF00858">
    <property type="entry name" value="ASC"/>
    <property type="match status" value="1"/>
</dbReference>
<dbReference type="Gene3D" id="2.60.470.10">
    <property type="entry name" value="Acid-sensing ion channels like domains"/>
    <property type="match status" value="1"/>
</dbReference>
<evidence type="ECO:0000313" key="15">
    <source>
        <dbReference type="Proteomes" id="UP001307889"/>
    </source>
</evidence>
<keyword evidence="7" id="KW-0915">Sodium</keyword>
<evidence type="ECO:0000256" key="3">
    <source>
        <dbReference type="ARBA" id="ARBA00022448"/>
    </source>
</evidence>
<evidence type="ECO:0000256" key="12">
    <source>
        <dbReference type="RuleBase" id="RU000679"/>
    </source>
</evidence>
<evidence type="ECO:0000256" key="10">
    <source>
        <dbReference type="ARBA" id="ARBA00023201"/>
    </source>
</evidence>
<keyword evidence="9 13" id="KW-0472">Membrane</keyword>
<protein>
    <submittedName>
        <fullName evidence="14">Pickpocket 23 short form</fullName>
    </submittedName>
</protein>
<keyword evidence="6 13" id="KW-1133">Transmembrane helix</keyword>
<sequence length="544" mass="63156">MPDALRQRTKYGLYSLFKTSWKYQTREFFENSTLHGVRYVAEKGRPIYEKLIWFSFVSMGAIVTLIVILALWEKFQTNPTITGLDTDFHNWNVPFPGITLCLTTPFSEKRFLDHVNRPGNNYSNKTKKDLHEFVKVMSWLSYDQMHYLKKYIDNGNINAYSKTNYRQLMLELAFRCEEFMGNCTFKQEEIPCCEAFRPTFTEHGLCFSFNTIHAEVDWPWKPPGLNATMEKLHQVYETDSTWSVKFDADFDKIDGTAFIIYIHDGNQLPGFEMTPQYEWYKSVDKLYFAPRTTYTTENARQLSIKQRKCVFKDEKELLSAKEYSYWACMNDCRMKLAKERCFCVPFIVVAVPGFPHCDFEGMRCLAIHEDEIKNASRCSCELGCDNTRYEVVKLSDSNGHGHSLEMGFISWPMIRYKRELLFGPLDLLVAFGGIAGLFLGFSLLSGVEIIYYFTLRAACMVYRNKSELEELRYQEESLSAPRINLGLAPDFTAIADAPPESQPDDWTQQKAPEKSPFVNRVLVPGGGKKTYTKSGKYPMYTYHF</sequence>
<comment type="similarity">
    <text evidence="2 12">Belongs to the amiloride-sensitive sodium channel (TC 1.A.6) family.</text>
</comment>
<keyword evidence="11 12" id="KW-0407">Ion channel</keyword>
<name>A0ABN7AJH0_9HEMI</name>
<evidence type="ECO:0000256" key="5">
    <source>
        <dbReference type="ARBA" id="ARBA00022692"/>
    </source>
</evidence>
<keyword evidence="8 12" id="KW-0406">Ion transport</keyword>
<organism evidence="14 15">
    <name type="scientific">Nesidiocoris tenuis</name>
    <dbReference type="NCBI Taxonomy" id="355587"/>
    <lineage>
        <taxon>Eukaryota</taxon>
        <taxon>Metazoa</taxon>
        <taxon>Ecdysozoa</taxon>
        <taxon>Arthropoda</taxon>
        <taxon>Hexapoda</taxon>
        <taxon>Insecta</taxon>
        <taxon>Pterygota</taxon>
        <taxon>Neoptera</taxon>
        <taxon>Paraneoptera</taxon>
        <taxon>Hemiptera</taxon>
        <taxon>Heteroptera</taxon>
        <taxon>Panheteroptera</taxon>
        <taxon>Cimicomorpha</taxon>
        <taxon>Miridae</taxon>
        <taxon>Dicyphina</taxon>
        <taxon>Nesidiocoris</taxon>
    </lineage>
</organism>
<feature type="transmembrane region" description="Helical" evidence="13">
    <location>
        <begin position="51"/>
        <end position="72"/>
    </location>
</feature>
<dbReference type="PANTHER" id="PTHR11690:SF247">
    <property type="entry name" value="PICKPOCKET 23, ISOFORM C"/>
    <property type="match status" value="1"/>
</dbReference>
<evidence type="ECO:0000256" key="4">
    <source>
        <dbReference type="ARBA" id="ARBA00022461"/>
    </source>
</evidence>
<evidence type="ECO:0000256" key="9">
    <source>
        <dbReference type="ARBA" id="ARBA00023136"/>
    </source>
</evidence>
<comment type="subcellular location">
    <subcellularLocation>
        <location evidence="1">Membrane</location>
        <topology evidence="1">Multi-pass membrane protein</topology>
    </subcellularLocation>
</comment>
<evidence type="ECO:0000256" key="8">
    <source>
        <dbReference type="ARBA" id="ARBA00023065"/>
    </source>
</evidence>
<dbReference type="EMBL" id="AP028910">
    <property type="protein sequence ID" value="BES90502.1"/>
    <property type="molecule type" value="Genomic_DNA"/>
</dbReference>
<accession>A0ABN7AJH0</accession>
<keyword evidence="10 12" id="KW-0739">Sodium transport</keyword>
<keyword evidence="4 12" id="KW-0894">Sodium channel</keyword>
<evidence type="ECO:0000256" key="7">
    <source>
        <dbReference type="ARBA" id="ARBA00023053"/>
    </source>
</evidence>
<keyword evidence="15" id="KW-1185">Reference proteome</keyword>
<dbReference type="Proteomes" id="UP001307889">
    <property type="component" value="Chromosome 2"/>
</dbReference>
<dbReference type="InterPro" id="IPR001873">
    <property type="entry name" value="ENaC"/>
</dbReference>
<feature type="transmembrane region" description="Helical" evidence="13">
    <location>
        <begin position="427"/>
        <end position="453"/>
    </location>
</feature>